<evidence type="ECO:0000313" key="3">
    <source>
        <dbReference type="Proteomes" id="UP000616839"/>
    </source>
</evidence>
<dbReference type="EMBL" id="JACYXZ010000005">
    <property type="protein sequence ID" value="MBD8871003.1"/>
    <property type="molecule type" value="Genomic_DNA"/>
</dbReference>
<proteinExistence type="predicted"/>
<dbReference type="SUPFAM" id="SSF46785">
    <property type="entry name" value="Winged helix' DNA-binding domain"/>
    <property type="match status" value="1"/>
</dbReference>
<reference evidence="2" key="1">
    <citation type="submission" date="2020-09" db="EMBL/GenBank/DDBJ databases">
        <title>Nocardioides sp. strain MJB4 16S ribosomal RNA gene Genome sequencing and assembly.</title>
        <authorList>
            <person name="Kim I."/>
        </authorList>
    </citation>
    <scope>NUCLEOTIDE SEQUENCE</scope>
    <source>
        <strain evidence="2">MJB4</strain>
    </source>
</reference>
<dbReference type="InterPro" id="IPR001845">
    <property type="entry name" value="HTH_ArsR_DNA-bd_dom"/>
</dbReference>
<dbReference type="GO" id="GO:0003700">
    <property type="term" value="F:DNA-binding transcription factor activity"/>
    <property type="evidence" value="ECO:0007669"/>
    <property type="project" value="InterPro"/>
</dbReference>
<dbReference type="AlphaFoldDB" id="A0A927Q003"/>
<dbReference type="InterPro" id="IPR036390">
    <property type="entry name" value="WH_DNA-bd_sf"/>
</dbReference>
<accession>A0A927Q003</accession>
<feature type="domain" description="HTH arsR-type" evidence="1">
    <location>
        <begin position="18"/>
        <end position="103"/>
    </location>
</feature>
<dbReference type="InterPro" id="IPR036388">
    <property type="entry name" value="WH-like_DNA-bd_sf"/>
</dbReference>
<dbReference type="SMART" id="SM00418">
    <property type="entry name" value="HTH_ARSR"/>
    <property type="match status" value="1"/>
</dbReference>
<sequence length="194" mass="21698">MCIGIVDVVDPHPRLDGRTLLVLSSHPLRSRLLGQLRLAGPATATGLARELGTNTGATSYHLRRLAEVGLVTETGEGRGRERWWRATHEMHSWFPSDLAGEADGEAALSLLRDEHRRRFSELADQWLAHEHSWPAEWRDAAGAGDWFLTLSAGQVRALQDELAEVLERHRGLEPEPGARRVFAYLHLLPEVDPE</sequence>
<evidence type="ECO:0000259" key="1">
    <source>
        <dbReference type="SMART" id="SM00418"/>
    </source>
</evidence>
<gene>
    <name evidence="2" type="ORF">IE331_15365</name>
</gene>
<comment type="caution">
    <text evidence="2">The sequence shown here is derived from an EMBL/GenBank/DDBJ whole genome shotgun (WGS) entry which is preliminary data.</text>
</comment>
<name>A0A927Q003_9ACTN</name>
<dbReference type="Pfam" id="PF12840">
    <property type="entry name" value="HTH_20"/>
    <property type="match status" value="1"/>
</dbReference>
<dbReference type="InterPro" id="IPR011991">
    <property type="entry name" value="ArsR-like_HTH"/>
</dbReference>
<keyword evidence="3" id="KW-1185">Reference proteome</keyword>
<organism evidence="2 3">
    <name type="scientific">Nocardioides donggukensis</name>
    <dbReference type="NCBI Taxonomy" id="2774019"/>
    <lineage>
        <taxon>Bacteria</taxon>
        <taxon>Bacillati</taxon>
        <taxon>Actinomycetota</taxon>
        <taxon>Actinomycetes</taxon>
        <taxon>Propionibacteriales</taxon>
        <taxon>Nocardioidaceae</taxon>
        <taxon>Nocardioides</taxon>
    </lineage>
</organism>
<protein>
    <submittedName>
        <fullName evidence="2">Helix-turn-helix domain-containing protein</fullName>
    </submittedName>
</protein>
<dbReference type="Gene3D" id="1.10.10.10">
    <property type="entry name" value="Winged helix-like DNA-binding domain superfamily/Winged helix DNA-binding domain"/>
    <property type="match status" value="1"/>
</dbReference>
<dbReference type="CDD" id="cd00090">
    <property type="entry name" value="HTH_ARSR"/>
    <property type="match status" value="1"/>
</dbReference>
<evidence type="ECO:0000313" key="2">
    <source>
        <dbReference type="EMBL" id="MBD8871003.1"/>
    </source>
</evidence>
<dbReference type="Proteomes" id="UP000616839">
    <property type="component" value="Unassembled WGS sequence"/>
</dbReference>